<evidence type="ECO:0000313" key="3">
    <source>
        <dbReference type="Proteomes" id="UP000427842"/>
    </source>
</evidence>
<protein>
    <recommendedName>
        <fullName evidence="4">DUF3310 domain-containing protein</fullName>
    </recommendedName>
</protein>
<accession>A0ABQ6VR43</accession>
<dbReference type="EMBL" id="QYAZ01000002">
    <property type="protein sequence ID" value="KAB8122424.1"/>
    <property type="molecule type" value="Genomic_DNA"/>
</dbReference>
<evidence type="ECO:0008006" key="4">
    <source>
        <dbReference type="Google" id="ProtNLM"/>
    </source>
</evidence>
<dbReference type="Proteomes" id="UP000427842">
    <property type="component" value="Unassembled WGS sequence"/>
</dbReference>
<feature type="region of interest" description="Disordered" evidence="1">
    <location>
        <begin position="1"/>
        <end position="20"/>
    </location>
</feature>
<evidence type="ECO:0000313" key="2">
    <source>
        <dbReference type="EMBL" id="KAB8122424.1"/>
    </source>
</evidence>
<comment type="caution">
    <text evidence="2">The sequence shown here is derived from an EMBL/GenBank/DDBJ whole genome shotgun (WGS) entry which is preliminary data.</text>
</comment>
<reference evidence="2 3" key="1">
    <citation type="submission" date="2018-09" db="EMBL/GenBank/DDBJ databases">
        <title>Genome sequence and characterization of the bcs clusters for the production of nanocellulose from the low pH resistant strain Komagataeibacter medellinensis ID13488.</title>
        <authorList>
            <person name="Hernandez-Arriaga A.M."/>
            <person name="Del Cerro C."/>
            <person name="Urbina L."/>
            <person name="Eceiza A."/>
            <person name="Retegi A."/>
            <person name="Prieto M.A."/>
        </authorList>
    </citation>
    <scope>NUCLEOTIDE SEQUENCE [LARGE SCALE GENOMIC DNA]</scope>
    <source>
        <strain evidence="2 3">ID13488</strain>
    </source>
</reference>
<gene>
    <name evidence="2" type="ORF">D3W54_14630</name>
</gene>
<proteinExistence type="predicted"/>
<organism evidence="2 3">
    <name type="scientific">Komagataeibacter medellinensis</name>
    <dbReference type="NCBI Taxonomy" id="1177712"/>
    <lineage>
        <taxon>Bacteria</taxon>
        <taxon>Pseudomonadati</taxon>
        <taxon>Pseudomonadota</taxon>
        <taxon>Alphaproteobacteria</taxon>
        <taxon>Acetobacterales</taxon>
        <taxon>Acetobacteraceae</taxon>
        <taxon>Komagataeibacter</taxon>
    </lineage>
</organism>
<sequence length="169" mass="19370">MSETHTPYQRGRRAAERGVPRKVPTDVDFGKYRREWLEGFDSIHGTAATRGAHYQAGQFQAWDVSRYLSGDMAQAWQYVYRCGRKGSEQDAVTDLRKACDFIEDWLAHDPEPNQRASTGDIPDEVFFTLDQWRLFALNDIQYADHNGTADTAERAIKGIKREIARREAA</sequence>
<evidence type="ECO:0000256" key="1">
    <source>
        <dbReference type="SAM" id="MobiDB-lite"/>
    </source>
</evidence>
<name>A0ABQ6VR43_9PROT</name>
<keyword evidence="3" id="KW-1185">Reference proteome</keyword>
<dbReference type="RefSeq" id="WP_153472350.1">
    <property type="nucleotide sequence ID" value="NZ_QYAZ01000002.1"/>
</dbReference>